<gene>
    <name evidence="2" type="ORF">PEVE_00040270</name>
</gene>
<evidence type="ECO:0000313" key="3">
    <source>
        <dbReference type="Proteomes" id="UP001159427"/>
    </source>
</evidence>
<dbReference type="EMBL" id="CALNXI010000073">
    <property type="protein sequence ID" value="CAH3017907.1"/>
    <property type="molecule type" value="Genomic_DNA"/>
</dbReference>
<accession>A0ABN8LLJ5</accession>
<organism evidence="2 3">
    <name type="scientific">Porites evermanni</name>
    <dbReference type="NCBI Taxonomy" id="104178"/>
    <lineage>
        <taxon>Eukaryota</taxon>
        <taxon>Metazoa</taxon>
        <taxon>Cnidaria</taxon>
        <taxon>Anthozoa</taxon>
        <taxon>Hexacorallia</taxon>
        <taxon>Scleractinia</taxon>
        <taxon>Fungiina</taxon>
        <taxon>Poritidae</taxon>
        <taxon>Porites</taxon>
    </lineage>
</organism>
<feature type="compositionally biased region" description="Basic and acidic residues" evidence="1">
    <location>
        <begin position="30"/>
        <end position="42"/>
    </location>
</feature>
<keyword evidence="3" id="KW-1185">Reference proteome</keyword>
<protein>
    <submittedName>
        <fullName evidence="2">Uncharacterized protein</fullName>
    </submittedName>
</protein>
<proteinExistence type="predicted"/>
<feature type="non-terminal residue" evidence="2">
    <location>
        <position position="1"/>
    </location>
</feature>
<feature type="region of interest" description="Disordered" evidence="1">
    <location>
        <begin position="1"/>
        <end position="49"/>
    </location>
</feature>
<sequence length="144" mass="15990">KRRRQNRFAAKEWPSKLAESDKGSYYNQEKWLKDDKAPEKPIETTAESSFMSSLASGANFLGREAAKRETKSREVPRHIKIGRSTVLKVYCSGEEVSRKTPGSANSIAAYCRIFSGAPARSARSGAPCVTKFGKLSIRENLVMT</sequence>
<reference evidence="2 3" key="1">
    <citation type="submission" date="2022-05" db="EMBL/GenBank/DDBJ databases">
        <authorList>
            <consortium name="Genoscope - CEA"/>
            <person name="William W."/>
        </authorList>
    </citation>
    <scope>NUCLEOTIDE SEQUENCE [LARGE SCALE GENOMIC DNA]</scope>
</reference>
<name>A0ABN8LLJ5_9CNID</name>
<comment type="caution">
    <text evidence="2">The sequence shown here is derived from an EMBL/GenBank/DDBJ whole genome shotgun (WGS) entry which is preliminary data.</text>
</comment>
<evidence type="ECO:0000256" key="1">
    <source>
        <dbReference type="SAM" id="MobiDB-lite"/>
    </source>
</evidence>
<evidence type="ECO:0000313" key="2">
    <source>
        <dbReference type="EMBL" id="CAH3017907.1"/>
    </source>
</evidence>
<feature type="compositionally biased region" description="Basic and acidic residues" evidence="1">
    <location>
        <begin position="9"/>
        <end position="22"/>
    </location>
</feature>
<dbReference type="Proteomes" id="UP001159427">
    <property type="component" value="Unassembled WGS sequence"/>
</dbReference>